<dbReference type="AlphaFoldDB" id="A0A368Y2E4"/>
<feature type="signal peptide" evidence="2">
    <location>
        <begin position="1"/>
        <end position="24"/>
    </location>
</feature>
<dbReference type="EMBL" id="QPJK01000002">
    <property type="protein sequence ID" value="RCW74275.1"/>
    <property type="molecule type" value="Genomic_DNA"/>
</dbReference>
<dbReference type="RefSeq" id="WP_114467392.1">
    <property type="nucleotide sequence ID" value="NZ_QPJK01000002.1"/>
</dbReference>
<accession>A0A368Y2E4</accession>
<sequence>MNRCRTSLALIATTAFLLAPAAQAQVREFPAPALRGVLQVTQPPDIVLDGKADRLSPGARILGVRNELVMSASIVGERLVVNYTREPNGMVHQVWLLNQQEAALKRPSATRERNFLFASEEDTRPKDDGKTPFHLLPKYGQ</sequence>
<evidence type="ECO:0000313" key="3">
    <source>
        <dbReference type="EMBL" id="RCW74275.1"/>
    </source>
</evidence>
<feature type="region of interest" description="Disordered" evidence="1">
    <location>
        <begin position="116"/>
        <end position="141"/>
    </location>
</feature>
<reference evidence="3 4" key="1">
    <citation type="submission" date="2018-07" db="EMBL/GenBank/DDBJ databases">
        <title>Genomic Encyclopedia of Type Strains, Phase IV (KMG-IV): sequencing the most valuable type-strain genomes for metagenomic binning, comparative biology and taxonomic classification.</title>
        <authorList>
            <person name="Goeker M."/>
        </authorList>
    </citation>
    <scope>NUCLEOTIDE SEQUENCE [LARGE SCALE GENOMIC DNA]</scope>
    <source>
        <strain evidence="3 4">DSM 21634</strain>
    </source>
</reference>
<dbReference type="OrthoDB" id="7019622at2"/>
<keyword evidence="4" id="KW-1185">Reference proteome</keyword>
<evidence type="ECO:0000256" key="2">
    <source>
        <dbReference type="SAM" id="SignalP"/>
    </source>
</evidence>
<organism evidence="3 4">
    <name type="scientific">Pseudorhodoferax soli</name>
    <dbReference type="NCBI Taxonomy" id="545864"/>
    <lineage>
        <taxon>Bacteria</taxon>
        <taxon>Pseudomonadati</taxon>
        <taxon>Pseudomonadota</taxon>
        <taxon>Betaproteobacteria</taxon>
        <taxon>Burkholderiales</taxon>
        <taxon>Comamonadaceae</taxon>
    </lineage>
</organism>
<feature type="chain" id="PRO_5016853005" evidence="2">
    <location>
        <begin position="25"/>
        <end position="141"/>
    </location>
</feature>
<comment type="caution">
    <text evidence="3">The sequence shown here is derived from an EMBL/GenBank/DDBJ whole genome shotgun (WGS) entry which is preliminary data.</text>
</comment>
<keyword evidence="2" id="KW-0732">Signal</keyword>
<dbReference type="Proteomes" id="UP000252884">
    <property type="component" value="Unassembled WGS sequence"/>
</dbReference>
<evidence type="ECO:0000313" key="4">
    <source>
        <dbReference type="Proteomes" id="UP000252884"/>
    </source>
</evidence>
<feature type="compositionally biased region" description="Basic and acidic residues" evidence="1">
    <location>
        <begin position="121"/>
        <end position="131"/>
    </location>
</feature>
<proteinExistence type="predicted"/>
<protein>
    <submittedName>
        <fullName evidence="3">Uncharacterized protein</fullName>
    </submittedName>
</protein>
<gene>
    <name evidence="3" type="ORF">DES41_102597</name>
</gene>
<name>A0A368Y2E4_9BURK</name>
<evidence type="ECO:0000256" key="1">
    <source>
        <dbReference type="SAM" id="MobiDB-lite"/>
    </source>
</evidence>